<evidence type="ECO:0000256" key="1">
    <source>
        <dbReference type="SAM" id="Phobius"/>
    </source>
</evidence>
<name>A0A3R9MGY8_STRCR</name>
<protein>
    <submittedName>
        <fullName evidence="2">Uncharacterized protein</fullName>
    </submittedName>
</protein>
<evidence type="ECO:0000313" key="2">
    <source>
        <dbReference type="EMBL" id="RSJ75915.1"/>
    </source>
</evidence>
<reference evidence="2 3" key="1">
    <citation type="submission" date="2018-11" db="EMBL/GenBank/DDBJ databases">
        <title>Species Designations Belie Phenotypic and Genotypic Heterogeneity in Oral Streptococci.</title>
        <authorList>
            <person name="Velsko I."/>
        </authorList>
    </citation>
    <scope>NUCLEOTIDE SEQUENCE [LARGE SCALE GENOMIC DNA]</scope>
    <source>
        <strain evidence="2 3">BCA6</strain>
    </source>
</reference>
<proteinExistence type="predicted"/>
<sequence>MSTSVTNPSKKRFKKTAVSYILLTIFFLAFSRIYESFSFGETSVHMHYLFVLPLVGGSLLLLFMKIIPNLSRLSLNLWNSAVATMTAGMLFRGIVNLSGRSTTLDIPYWYVGAGFVALTLFSMVFTRSVWETENQAQSIPSKKEGAELNRHENYSQI</sequence>
<organism evidence="2 3">
    <name type="scientific">Streptococcus cristatus</name>
    <dbReference type="NCBI Taxonomy" id="45634"/>
    <lineage>
        <taxon>Bacteria</taxon>
        <taxon>Bacillati</taxon>
        <taxon>Bacillota</taxon>
        <taxon>Bacilli</taxon>
        <taxon>Lactobacillales</taxon>
        <taxon>Streptococcaceae</taxon>
        <taxon>Streptococcus</taxon>
    </lineage>
</organism>
<feature type="transmembrane region" description="Helical" evidence="1">
    <location>
        <begin position="46"/>
        <end position="64"/>
    </location>
</feature>
<dbReference type="RefSeq" id="WP_125383518.1">
    <property type="nucleotide sequence ID" value="NZ_RJPM01000006.1"/>
</dbReference>
<dbReference type="Proteomes" id="UP000272213">
    <property type="component" value="Unassembled WGS sequence"/>
</dbReference>
<feature type="transmembrane region" description="Helical" evidence="1">
    <location>
        <begin position="107"/>
        <end position="125"/>
    </location>
</feature>
<evidence type="ECO:0000313" key="3">
    <source>
        <dbReference type="Proteomes" id="UP000272213"/>
    </source>
</evidence>
<feature type="transmembrane region" description="Helical" evidence="1">
    <location>
        <begin position="17"/>
        <end position="34"/>
    </location>
</feature>
<gene>
    <name evidence="2" type="ORF">D8798_07840</name>
</gene>
<feature type="transmembrane region" description="Helical" evidence="1">
    <location>
        <begin position="76"/>
        <end position="95"/>
    </location>
</feature>
<keyword evidence="1" id="KW-1133">Transmembrane helix</keyword>
<keyword evidence="1" id="KW-0812">Transmembrane</keyword>
<keyword evidence="1" id="KW-0472">Membrane</keyword>
<dbReference type="EMBL" id="RJPM01000006">
    <property type="protein sequence ID" value="RSJ75915.1"/>
    <property type="molecule type" value="Genomic_DNA"/>
</dbReference>
<comment type="caution">
    <text evidence="2">The sequence shown here is derived from an EMBL/GenBank/DDBJ whole genome shotgun (WGS) entry which is preliminary data.</text>
</comment>
<accession>A0A3R9MGY8</accession>
<dbReference type="AlphaFoldDB" id="A0A3R9MGY8"/>